<organism evidence="9 10">
    <name type="scientific">Paenibacillus albus</name>
    <dbReference type="NCBI Taxonomy" id="2495582"/>
    <lineage>
        <taxon>Bacteria</taxon>
        <taxon>Bacillati</taxon>
        <taxon>Bacillota</taxon>
        <taxon>Bacilli</taxon>
        <taxon>Bacillales</taxon>
        <taxon>Paenibacillaceae</taxon>
        <taxon>Paenibacillus</taxon>
    </lineage>
</organism>
<keyword evidence="10" id="KW-1185">Reference proteome</keyword>
<dbReference type="InterPro" id="IPR000515">
    <property type="entry name" value="MetI-like"/>
</dbReference>
<keyword evidence="6 7" id="KW-0472">Membrane</keyword>
<dbReference type="PROSITE" id="PS50928">
    <property type="entry name" value="ABC_TM1"/>
    <property type="match status" value="1"/>
</dbReference>
<evidence type="ECO:0000256" key="7">
    <source>
        <dbReference type="RuleBase" id="RU363032"/>
    </source>
</evidence>
<evidence type="ECO:0000256" key="1">
    <source>
        <dbReference type="ARBA" id="ARBA00004651"/>
    </source>
</evidence>
<evidence type="ECO:0000256" key="3">
    <source>
        <dbReference type="ARBA" id="ARBA00022475"/>
    </source>
</evidence>
<evidence type="ECO:0000256" key="5">
    <source>
        <dbReference type="ARBA" id="ARBA00022989"/>
    </source>
</evidence>
<protein>
    <submittedName>
        <fullName evidence="9">Carbohydrate ABC transporter permease</fullName>
    </submittedName>
</protein>
<evidence type="ECO:0000256" key="4">
    <source>
        <dbReference type="ARBA" id="ARBA00022692"/>
    </source>
</evidence>
<dbReference type="GO" id="GO:0055085">
    <property type="term" value="P:transmembrane transport"/>
    <property type="evidence" value="ECO:0007669"/>
    <property type="project" value="InterPro"/>
</dbReference>
<dbReference type="CDD" id="cd06261">
    <property type="entry name" value="TM_PBP2"/>
    <property type="match status" value="1"/>
</dbReference>
<accession>A0A3S9AAX2</accession>
<sequence>MREDRRDLRSRKEQLMAGRGRIKEKGGLSVKIVSYTVAIIFILSSIVPLVWMISSSMKDNISIYKFPPTWVPEVPKTVSVTLNYDGTDLKKADYELDAMEAIWFTWKRMQNEAVGAMKITGVKDGVVVYKASMPAYKFTVGRSEIVPTMIATHAIMKNKLQKIHNLNLTTFDYKGEGGEYSGDTTIAAELPEQATNALKWLSESKVVKGKVLTIGEVSDWKRLFDNYIVLWEMTGGAESKTSTASYGFPHFLLNSVIVTGVTIILQLIIGGTAGYALAHLVRKSLSGWLTLFFVATIMIPEIAILVPLYLTMDKLHLVNSLWGIILPHTAWGIVIFLFKGFFEQLPGELLQAGRIDGASEIKIFYRIVVPMSAPIFTVVAVMTFIAVWNEFLWPLVVARTQDVWTFTVALNDFQQRRSLGSNVIMSSLVIATIPLMLIITSCQKLIEKGVSFTGLKG</sequence>
<dbReference type="OrthoDB" id="2527574at2"/>
<dbReference type="Pfam" id="PF00528">
    <property type="entry name" value="BPD_transp_1"/>
    <property type="match status" value="1"/>
</dbReference>
<dbReference type="KEGG" id="palb:EJC50_26735"/>
<comment type="similarity">
    <text evidence="7">Belongs to the binding-protein-dependent transport system permease family.</text>
</comment>
<reference evidence="10" key="1">
    <citation type="submission" date="2018-12" db="EMBL/GenBank/DDBJ databases">
        <title>Genome sequence of Peanibacillus sp.</title>
        <authorList>
            <person name="Subramani G."/>
            <person name="Srinivasan S."/>
            <person name="Kim M.K."/>
        </authorList>
    </citation>
    <scope>NUCLEOTIDE SEQUENCE [LARGE SCALE GENOMIC DNA]</scope>
    <source>
        <strain evidence="10">18JY67-1</strain>
    </source>
</reference>
<dbReference type="InterPro" id="IPR035906">
    <property type="entry name" value="MetI-like_sf"/>
</dbReference>
<dbReference type="AlphaFoldDB" id="A0A3S9AAX2"/>
<feature type="transmembrane region" description="Helical" evidence="7">
    <location>
        <begin position="251"/>
        <end position="277"/>
    </location>
</feature>
<keyword evidence="2 7" id="KW-0813">Transport</keyword>
<dbReference type="PANTHER" id="PTHR43744">
    <property type="entry name" value="ABC TRANSPORTER PERMEASE PROTEIN MG189-RELATED-RELATED"/>
    <property type="match status" value="1"/>
</dbReference>
<feature type="transmembrane region" description="Helical" evidence="7">
    <location>
        <begin position="419"/>
        <end position="439"/>
    </location>
</feature>
<evidence type="ECO:0000313" key="10">
    <source>
        <dbReference type="Proteomes" id="UP000272528"/>
    </source>
</evidence>
<dbReference type="Proteomes" id="UP000272528">
    <property type="component" value="Chromosome"/>
</dbReference>
<evidence type="ECO:0000256" key="6">
    <source>
        <dbReference type="ARBA" id="ARBA00023136"/>
    </source>
</evidence>
<dbReference type="Gene3D" id="1.10.3720.10">
    <property type="entry name" value="MetI-like"/>
    <property type="match status" value="1"/>
</dbReference>
<feature type="domain" description="ABC transmembrane type-1" evidence="8">
    <location>
        <begin position="252"/>
        <end position="441"/>
    </location>
</feature>
<name>A0A3S9AAX2_9BACL</name>
<dbReference type="PANTHER" id="PTHR43744:SF12">
    <property type="entry name" value="ABC TRANSPORTER PERMEASE PROTEIN MG189-RELATED"/>
    <property type="match status" value="1"/>
</dbReference>
<dbReference type="SUPFAM" id="SSF161098">
    <property type="entry name" value="MetI-like"/>
    <property type="match status" value="1"/>
</dbReference>
<proteinExistence type="inferred from homology"/>
<feature type="transmembrane region" description="Helical" evidence="7">
    <location>
        <begin position="32"/>
        <end position="53"/>
    </location>
</feature>
<dbReference type="GO" id="GO:0005886">
    <property type="term" value="C:plasma membrane"/>
    <property type="evidence" value="ECO:0007669"/>
    <property type="project" value="UniProtKB-SubCell"/>
</dbReference>
<evidence type="ECO:0000259" key="8">
    <source>
        <dbReference type="PROSITE" id="PS50928"/>
    </source>
</evidence>
<evidence type="ECO:0000256" key="2">
    <source>
        <dbReference type="ARBA" id="ARBA00022448"/>
    </source>
</evidence>
<gene>
    <name evidence="9" type="ORF">EJC50_26735</name>
</gene>
<keyword evidence="5 7" id="KW-1133">Transmembrane helix</keyword>
<comment type="subcellular location">
    <subcellularLocation>
        <location evidence="1 7">Cell membrane</location>
        <topology evidence="1 7">Multi-pass membrane protein</topology>
    </subcellularLocation>
</comment>
<feature type="transmembrane region" description="Helical" evidence="7">
    <location>
        <begin position="289"/>
        <end position="310"/>
    </location>
</feature>
<dbReference type="EMBL" id="CP034437">
    <property type="protein sequence ID" value="AZN42888.1"/>
    <property type="molecule type" value="Genomic_DNA"/>
</dbReference>
<evidence type="ECO:0000313" key="9">
    <source>
        <dbReference type="EMBL" id="AZN42888.1"/>
    </source>
</evidence>
<keyword evidence="4 7" id="KW-0812">Transmembrane</keyword>
<feature type="transmembrane region" description="Helical" evidence="7">
    <location>
        <begin position="322"/>
        <end position="342"/>
    </location>
</feature>
<feature type="transmembrane region" description="Helical" evidence="7">
    <location>
        <begin position="363"/>
        <end position="388"/>
    </location>
</feature>
<keyword evidence="3" id="KW-1003">Cell membrane</keyword>